<keyword evidence="2" id="KW-1185">Reference proteome</keyword>
<dbReference type="AlphaFoldDB" id="A0AAV4RC79"/>
<organism evidence="1 2">
    <name type="scientific">Caerostris extrusa</name>
    <name type="common">Bark spider</name>
    <name type="synonym">Caerostris bankana</name>
    <dbReference type="NCBI Taxonomy" id="172846"/>
    <lineage>
        <taxon>Eukaryota</taxon>
        <taxon>Metazoa</taxon>
        <taxon>Ecdysozoa</taxon>
        <taxon>Arthropoda</taxon>
        <taxon>Chelicerata</taxon>
        <taxon>Arachnida</taxon>
        <taxon>Araneae</taxon>
        <taxon>Araneomorphae</taxon>
        <taxon>Entelegynae</taxon>
        <taxon>Araneoidea</taxon>
        <taxon>Araneidae</taxon>
        <taxon>Caerostris</taxon>
    </lineage>
</organism>
<gene>
    <name evidence="1" type="ORF">CEXT_689621</name>
</gene>
<dbReference type="Proteomes" id="UP001054945">
    <property type="component" value="Unassembled WGS sequence"/>
</dbReference>
<accession>A0AAV4RC79</accession>
<dbReference type="EMBL" id="BPLR01007533">
    <property type="protein sequence ID" value="GIY17688.1"/>
    <property type="molecule type" value="Genomic_DNA"/>
</dbReference>
<reference evidence="1 2" key="1">
    <citation type="submission" date="2021-06" db="EMBL/GenBank/DDBJ databases">
        <title>Caerostris extrusa draft genome.</title>
        <authorList>
            <person name="Kono N."/>
            <person name="Arakawa K."/>
        </authorList>
    </citation>
    <scope>NUCLEOTIDE SEQUENCE [LARGE SCALE GENOMIC DNA]</scope>
</reference>
<name>A0AAV4RC79_CAEEX</name>
<evidence type="ECO:0000313" key="2">
    <source>
        <dbReference type="Proteomes" id="UP001054945"/>
    </source>
</evidence>
<comment type="caution">
    <text evidence="1">The sequence shown here is derived from an EMBL/GenBank/DDBJ whole genome shotgun (WGS) entry which is preliminary data.</text>
</comment>
<evidence type="ECO:0000313" key="1">
    <source>
        <dbReference type="EMBL" id="GIY17688.1"/>
    </source>
</evidence>
<sequence>MAPIKQLRRPLKLPFKICYCHLRKPNVQIIFRVKILFEGKHSKLTSRNAFVPFFLGRQLIPESYRPTFIPECPIYTNPLSRPGKSHRTCHSGLSLLILRMAE</sequence>
<proteinExistence type="predicted"/>
<protein>
    <submittedName>
        <fullName evidence="1">Uncharacterized protein</fullName>
    </submittedName>
</protein>